<evidence type="ECO:0000313" key="2">
    <source>
        <dbReference type="Proteomes" id="UP000271272"/>
    </source>
</evidence>
<dbReference type="Proteomes" id="UP000271272">
    <property type="component" value="Unassembled WGS sequence"/>
</dbReference>
<accession>A0A3P1V137</accession>
<proteinExistence type="predicted"/>
<gene>
    <name evidence="1" type="ORF">EII10_09675</name>
</gene>
<protein>
    <submittedName>
        <fullName evidence="1">Uncharacterized protein</fullName>
    </submittedName>
</protein>
<comment type="caution">
    <text evidence="1">The sequence shown here is derived from an EMBL/GenBank/DDBJ whole genome shotgun (WGS) entry which is preliminary data.</text>
</comment>
<name>A0A3P1V137_9ACTO</name>
<reference evidence="1 2" key="1">
    <citation type="submission" date="2018-11" db="EMBL/GenBank/DDBJ databases">
        <title>Genomes From Bacteria Associated with the Canine Oral Cavity: a Test Case for Automated Genome-Based Taxonomic Assignment.</title>
        <authorList>
            <person name="Coil D.A."/>
            <person name="Jospin G."/>
            <person name="Darling A.E."/>
            <person name="Wallis C."/>
            <person name="Davis I.J."/>
            <person name="Harris S."/>
            <person name="Eisen J.A."/>
            <person name="Holcombe L.J."/>
            <person name="O'Flynn C."/>
        </authorList>
    </citation>
    <scope>NUCLEOTIDE SEQUENCE [LARGE SCALE GENOMIC DNA]</scope>
    <source>
        <strain evidence="1 2">OH5050</strain>
    </source>
</reference>
<dbReference type="EMBL" id="RQZC01000018">
    <property type="protein sequence ID" value="RRD27300.1"/>
    <property type="molecule type" value="Genomic_DNA"/>
</dbReference>
<dbReference type="RefSeq" id="WP_124934299.1">
    <property type="nucleotide sequence ID" value="NZ_RQZC01000018.1"/>
</dbReference>
<dbReference type="AlphaFoldDB" id="A0A3P1V137"/>
<organism evidence="1 2">
    <name type="scientific">Actinomyces bowdenii</name>
    <dbReference type="NCBI Taxonomy" id="131109"/>
    <lineage>
        <taxon>Bacteria</taxon>
        <taxon>Bacillati</taxon>
        <taxon>Actinomycetota</taxon>
        <taxon>Actinomycetes</taxon>
        <taxon>Actinomycetales</taxon>
        <taxon>Actinomycetaceae</taxon>
        <taxon>Actinomyces</taxon>
    </lineage>
</organism>
<keyword evidence="2" id="KW-1185">Reference proteome</keyword>
<dbReference type="OrthoDB" id="3725439at2"/>
<sequence length="304" mass="30985">MTSAQAGSGSAPDIAHRARRTARRLLSGAGSAAVTAYRIDPSAPAAYVAHALLNDGRILIAACPAPGAPLAIAPDGLATEVRLDITLDAAEPGVRITAATAHLLGSLTWIEEQGTEGVLASARTPACHCAITGDDPLERVGQVAGWPGGRLGVIATERVMLHCVTGVSSHTIPEVLAIDGQGAESAAQHPSASAWSSHEVLAAHESVAAVGELGLQAICDAVSSGEALGWVCSTRPSVGVCSSLWGRILCVDVDAHGATLMRITAEEITTLVVAFPDGPRAAHEVGQSLESMAAVLLPDRLPRP</sequence>
<evidence type="ECO:0000313" key="1">
    <source>
        <dbReference type="EMBL" id="RRD27300.1"/>
    </source>
</evidence>